<dbReference type="EnsemblBacteria" id="ABA79150">
    <property type="protein sequence ID" value="ABA79150"/>
    <property type="gene ID" value="RSP_2989"/>
</dbReference>
<accession>Q3J234</accession>
<reference evidence="3" key="1">
    <citation type="submission" date="2005-09" db="EMBL/GenBank/DDBJ databases">
        <title>Complete sequence of chromosome 1 of Rhodobacter sphaeroides 2.4.1.</title>
        <authorList>
            <person name="Copeland A."/>
            <person name="Lucas S."/>
            <person name="Lapidus A."/>
            <person name="Barry K."/>
            <person name="Detter J.C."/>
            <person name="Glavina T."/>
            <person name="Hammon N."/>
            <person name="Israni S."/>
            <person name="Pitluck S."/>
            <person name="Richardson P."/>
            <person name="Mackenzie C."/>
            <person name="Choudhary M."/>
            <person name="Larimer F."/>
            <person name="Hauser L.J."/>
            <person name="Land M."/>
            <person name="Donohue T.J."/>
            <person name="Kaplan S."/>
        </authorList>
    </citation>
    <scope>NUCLEOTIDE SEQUENCE [LARGE SCALE GENOMIC DNA]</scope>
    <source>
        <strain evidence="3">ATCC 17023 / DSM 158 / JCM 6121 / CCUG 31486 / LMG 2827 / NBRC 12203 / NCIMB 8253 / ATH 2.4.1.</strain>
    </source>
</reference>
<proteinExistence type="predicted"/>
<dbReference type="EMBL" id="CP000143">
    <property type="protein sequence ID" value="ABA79150.2"/>
    <property type="molecule type" value="Genomic_DNA"/>
</dbReference>
<feature type="transmembrane region" description="Helical" evidence="1">
    <location>
        <begin position="42"/>
        <end position="63"/>
    </location>
</feature>
<evidence type="ECO:0008006" key="4">
    <source>
        <dbReference type="Google" id="ProtNLM"/>
    </source>
</evidence>
<protein>
    <recommendedName>
        <fullName evidence="4">Holin</fullName>
    </recommendedName>
</protein>
<evidence type="ECO:0000256" key="1">
    <source>
        <dbReference type="SAM" id="Phobius"/>
    </source>
</evidence>
<dbReference type="KEGG" id="rsp:RSP_2989"/>
<name>Q3J234_CERS4</name>
<dbReference type="RefSeq" id="WP_023003635.1">
    <property type="nucleotide sequence ID" value="NC_007493.2"/>
</dbReference>
<dbReference type="AlphaFoldDB" id="Q3J234"/>
<dbReference type="Proteomes" id="UP000002703">
    <property type="component" value="Chromosome 1"/>
</dbReference>
<feature type="transmembrane region" description="Helical" evidence="1">
    <location>
        <begin position="6"/>
        <end position="22"/>
    </location>
</feature>
<keyword evidence="1" id="KW-1133">Transmembrane helix</keyword>
<organism evidence="2 3">
    <name type="scientific">Cereibacter sphaeroides (strain ATCC 17023 / DSM 158 / JCM 6121 / CCUG 31486 / LMG 2827 / NBRC 12203 / NCIMB 8253 / ATH 2.4.1.)</name>
    <name type="common">Rhodobacter sphaeroides</name>
    <dbReference type="NCBI Taxonomy" id="272943"/>
    <lineage>
        <taxon>Bacteria</taxon>
        <taxon>Pseudomonadati</taxon>
        <taxon>Pseudomonadota</taxon>
        <taxon>Alphaproteobacteria</taxon>
        <taxon>Rhodobacterales</taxon>
        <taxon>Paracoccaceae</taxon>
        <taxon>Cereibacter</taxon>
    </lineage>
</organism>
<evidence type="ECO:0000313" key="2">
    <source>
        <dbReference type="EMBL" id="ABA79150.2"/>
    </source>
</evidence>
<keyword evidence="1" id="KW-0472">Membrane</keyword>
<evidence type="ECO:0000313" key="3">
    <source>
        <dbReference type="Proteomes" id="UP000002703"/>
    </source>
</evidence>
<feature type="transmembrane region" description="Helical" evidence="1">
    <location>
        <begin position="69"/>
        <end position="89"/>
    </location>
</feature>
<keyword evidence="1" id="KW-0812">Transmembrane</keyword>
<sequence length="110" mass="12358">MEALLFGIPLFVFTAAFIGALYSTKEFKSKRGTRIGRMFDYLIHFTLAFLSALVLYSPISAYFGLPPDLHGFMALILSMTFHNIANGFTKLSKDKDAIRDFIIRLLGGKK</sequence>
<dbReference type="GeneID" id="3720310"/>
<keyword evidence="3" id="KW-1185">Reference proteome</keyword>
<gene>
    <name evidence="2" type="ORF">RSP_2989</name>
</gene>